<sequence length="467" mass="52368">MTTLRTTYLPLALAVSVALTGCSMVENNPIYGDSGVIRDRSQDYELARKSERLQLPPHLRSKDMQEQLVVPDVGVTATQSEAEFEVPRPEFFYAESGSDSVNFRRVEGEKVILVDEPIADVWLKAQDFWAFNDLDVVRSDPRQGVMETDWIVLDGREYSFMDLWVKRLTLQDVEGPTRNKLRMTLRPDPENYGRTAVRLKHVQYPEGADVTSIDWDKQARDVSYKSDMMFELLRYLSKASSQQASNTLVSLQQQRADRPLLGRDSRGNPVLKISAPIDTAWAQVSEALDAAQVDVGTRDQETGIFYLTYTTTTPFDDTEKMGFFEWLHSDRGEIKLDTSMISAALGGDEESEGGVRYSAVGTLPSSERVEDDGELTTELSDPNNPANQKGYKIWFGGKVVYVFGSGESGNYNAETGNYEHTGRYQLKLNRTRSGVFLSVHNADGLEAPAIVAEEILWAVKDQLPQAQ</sequence>
<dbReference type="Gene3D" id="3.30.310.170">
    <property type="entry name" value="Outer membrane protein assembly factor BamC"/>
    <property type="match status" value="1"/>
</dbReference>
<dbReference type="EMBL" id="BAAAET010000001">
    <property type="protein sequence ID" value="GAA0686715.1"/>
    <property type="molecule type" value="Genomic_DNA"/>
</dbReference>
<dbReference type="InterPro" id="IPR010653">
    <property type="entry name" value="NlpB/DapX"/>
</dbReference>
<proteinExistence type="predicted"/>
<evidence type="ECO:0000313" key="2">
    <source>
        <dbReference type="Proteomes" id="UP001499915"/>
    </source>
</evidence>
<dbReference type="InterPro" id="IPR042268">
    <property type="entry name" value="BamC_C"/>
</dbReference>
<gene>
    <name evidence="1" type="ORF">GCM10009104_10820</name>
</gene>
<reference evidence="1 2" key="1">
    <citation type="journal article" date="2019" name="Int. J. Syst. Evol. Microbiol.">
        <title>The Global Catalogue of Microorganisms (GCM) 10K type strain sequencing project: providing services to taxonomists for standard genome sequencing and annotation.</title>
        <authorList>
            <consortium name="The Broad Institute Genomics Platform"/>
            <consortium name="The Broad Institute Genome Sequencing Center for Infectious Disease"/>
            <person name="Wu L."/>
            <person name="Ma J."/>
        </authorList>
    </citation>
    <scope>NUCLEOTIDE SEQUENCE [LARGE SCALE GENOMIC DNA]</scope>
    <source>
        <strain evidence="1 2">JCM 15134</strain>
    </source>
</reference>
<evidence type="ECO:0008006" key="3">
    <source>
        <dbReference type="Google" id="ProtNLM"/>
    </source>
</evidence>
<comment type="caution">
    <text evidence="1">The sequence shown here is derived from an EMBL/GenBank/DDBJ whole genome shotgun (WGS) entry which is preliminary data.</text>
</comment>
<keyword evidence="2" id="KW-1185">Reference proteome</keyword>
<dbReference type="Pfam" id="PF06804">
    <property type="entry name" value="Lipoprotein_18"/>
    <property type="match status" value="1"/>
</dbReference>
<organism evidence="1 2">
    <name type="scientific">Marinobacterium maritimum</name>
    <dbReference type="NCBI Taxonomy" id="500162"/>
    <lineage>
        <taxon>Bacteria</taxon>
        <taxon>Pseudomonadati</taxon>
        <taxon>Pseudomonadota</taxon>
        <taxon>Gammaproteobacteria</taxon>
        <taxon>Oceanospirillales</taxon>
        <taxon>Oceanospirillaceae</taxon>
        <taxon>Marinobacterium</taxon>
    </lineage>
</organism>
<protein>
    <recommendedName>
        <fullName evidence="3">Outer membrane protein assembly factor BamC</fullName>
    </recommendedName>
</protein>
<dbReference type="PROSITE" id="PS51257">
    <property type="entry name" value="PROKAR_LIPOPROTEIN"/>
    <property type="match status" value="1"/>
</dbReference>
<accession>A0ABN1I4P2</accession>
<name>A0ABN1I4P2_9GAMM</name>
<dbReference type="Proteomes" id="UP001499915">
    <property type="component" value="Unassembled WGS sequence"/>
</dbReference>
<evidence type="ECO:0000313" key="1">
    <source>
        <dbReference type="EMBL" id="GAA0686715.1"/>
    </source>
</evidence>
<dbReference type="RefSeq" id="WP_343803380.1">
    <property type="nucleotide sequence ID" value="NZ_BAAAET010000001.1"/>
</dbReference>